<dbReference type="STRING" id="1071679.BG57_11835"/>
<evidence type="ECO:0000313" key="4">
    <source>
        <dbReference type="Proteomes" id="UP000027439"/>
    </source>
</evidence>
<dbReference type="Proteomes" id="UP000027439">
    <property type="component" value="Unassembled WGS sequence"/>
</dbReference>
<dbReference type="InterPro" id="IPR011006">
    <property type="entry name" value="CheY-like_superfamily"/>
</dbReference>
<feature type="domain" description="Response regulatory" evidence="2">
    <location>
        <begin position="7"/>
        <end position="124"/>
    </location>
</feature>
<dbReference type="eggNOG" id="COG0745">
    <property type="taxonomic scope" value="Bacteria"/>
</dbReference>
<dbReference type="Pfam" id="PF00072">
    <property type="entry name" value="Response_reg"/>
    <property type="match status" value="1"/>
</dbReference>
<dbReference type="EMBL" id="JFHE01000002">
    <property type="protein sequence ID" value="KDR37020.1"/>
    <property type="molecule type" value="Genomic_DNA"/>
</dbReference>
<sequence>MVHADRRLLVVDDMATMRSLIRKMLKAIGYPIIEEAEDGVAALEKLRAQHFDLVITDWNMPNMDGLSLLHEIRKSEDLAHLPILMVTAEKKRENVLAAIRGGANGYIVKPFSEAALADKLAQVLPLPTNSAPTDRGTSVFGAIFNATT</sequence>
<dbReference type="PROSITE" id="PS50110">
    <property type="entry name" value="RESPONSE_REGULATORY"/>
    <property type="match status" value="1"/>
</dbReference>
<dbReference type="SMART" id="SM00448">
    <property type="entry name" value="REC"/>
    <property type="match status" value="1"/>
</dbReference>
<feature type="modified residue" description="4-aspartylphosphate" evidence="1">
    <location>
        <position position="57"/>
    </location>
</feature>
<dbReference type="SUPFAM" id="SSF52172">
    <property type="entry name" value="CheY-like"/>
    <property type="match status" value="1"/>
</dbReference>
<dbReference type="PANTHER" id="PTHR43228">
    <property type="entry name" value="TWO-COMPONENT RESPONSE REGULATOR"/>
    <property type="match status" value="1"/>
</dbReference>
<dbReference type="AlphaFoldDB" id="A0A069P8M7"/>
<dbReference type="GO" id="GO:0000160">
    <property type="term" value="P:phosphorelay signal transduction system"/>
    <property type="evidence" value="ECO:0007669"/>
    <property type="project" value="InterPro"/>
</dbReference>
<dbReference type="InterPro" id="IPR001789">
    <property type="entry name" value="Sig_transdc_resp-reg_receiver"/>
</dbReference>
<evidence type="ECO:0000256" key="1">
    <source>
        <dbReference type="PROSITE-ProRule" id="PRU00169"/>
    </source>
</evidence>
<accession>A0A069P8M7</accession>
<comment type="caution">
    <text evidence="3">The sequence shown here is derived from an EMBL/GenBank/DDBJ whole genome shotgun (WGS) entry which is preliminary data.</text>
</comment>
<keyword evidence="1" id="KW-0597">Phosphoprotein</keyword>
<protein>
    <submittedName>
        <fullName evidence="3">Chemotaxis protein CheY</fullName>
    </submittedName>
</protein>
<dbReference type="InterPro" id="IPR052048">
    <property type="entry name" value="ST_Response_Regulator"/>
</dbReference>
<dbReference type="RefSeq" id="WP_035960364.1">
    <property type="nucleotide sequence ID" value="NZ_BMEG01000005.1"/>
</dbReference>
<dbReference type="OrthoDB" id="9801101at2"/>
<organism evidence="3 4">
    <name type="scientific">Caballeronia grimmiae</name>
    <dbReference type="NCBI Taxonomy" id="1071679"/>
    <lineage>
        <taxon>Bacteria</taxon>
        <taxon>Pseudomonadati</taxon>
        <taxon>Pseudomonadota</taxon>
        <taxon>Betaproteobacteria</taxon>
        <taxon>Burkholderiales</taxon>
        <taxon>Burkholderiaceae</taxon>
        <taxon>Caballeronia</taxon>
    </lineage>
</organism>
<proteinExistence type="predicted"/>
<reference evidence="3 4" key="1">
    <citation type="submission" date="2014-03" db="EMBL/GenBank/DDBJ databases">
        <title>Draft Genome Sequences of Four Burkholderia Strains.</title>
        <authorList>
            <person name="Liu X.Y."/>
            <person name="Li C.X."/>
            <person name="Xu J.H."/>
        </authorList>
    </citation>
    <scope>NUCLEOTIDE SEQUENCE [LARGE SCALE GENOMIC DNA]</scope>
    <source>
        <strain evidence="3 4">R27</strain>
    </source>
</reference>
<gene>
    <name evidence="3" type="ORF">BG57_11835</name>
</gene>
<evidence type="ECO:0000313" key="3">
    <source>
        <dbReference type="EMBL" id="KDR37020.1"/>
    </source>
</evidence>
<dbReference type="Gene3D" id="3.40.50.2300">
    <property type="match status" value="1"/>
</dbReference>
<dbReference type="PANTHER" id="PTHR43228:SF1">
    <property type="entry name" value="TWO-COMPONENT RESPONSE REGULATOR ARR22"/>
    <property type="match status" value="1"/>
</dbReference>
<name>A0A069P8M7_9BURK</name>
<evidence type="ECO:0000259" key="2">
    <source>
        <dbReference type="PROSITE" id="PS50110"/>
    </source>
</evidence>